<protein>
    <submittedName>
        <fullName evidence="1">Protein 3</fullName>
    </submittedName>
</protein>
<reference evidence="1" key="1">
    <citation type="journal article" date="2022" name="bioRxiv">
        <title>Unlocking the hidden genetic diversity of varicosaviruses, the neglected plant rhabdoviruses.</title>
        <authorList>
            <person name="Bejerman N."/>
            <person name="Dietzgen R.G."/>
            <person name="Debat H."/>
        </authorList>
    </citation>
    <scope>NUCLEOTIDE SEQUENCE</scope>
</reference>
<sequence>MAKVRKSTSDDKMIIKAEQSRLVTVTSDPLAPTHIPKSKLTSKRTWIKKPSSVGIVYDLGSLSIFGGLMSKFQRIQELSNPEIHVIWMSYCPSETFQQDMTITLYFNQSINHDQSILYQHVCPMHIPSHHIFYPRQTISLGLNSVFPWSVGFDIDDFLVKESFHIGKLQIFLRGYASEGTNYTRGKDSELILLSPIEDIVHTATRISRPRTFGNDWVYGGYKVGTLKPSDQVKMKFLEEEGIDIEALLLTKRLPGVLKVMDGLTSQILKREEVRKSVISQILNTL</sequence>
<proteinExistence type="predicted"/>
<accession>A0A9N6YJC9</accession>
<dbReference type="EMBL" id="BK061762">
    <property type="protein sequence ID" value="DAZ90699.1"/>
    <property type="molecule type" value="Viral_cRNA"/>
</dbReference>
<organism evidence="1">
    <name type="scientific">Cucumis virus 1</name>
    <dbReference type="NCBI Taxonomy" id="2977964"/>
    <lineage>
        <taxon>Viruses</taxon>
        <taxon>Riboviria</taxon>
        <taxon>Orthornavirae</taxon>
        <taxon>Negarnaviricota</taxon>
        <taxon>Haploviricotina</taxon>
        <taxon>Monjiviricetes</taxon>
        <taxon>Mononegavirales</taxon>
        <taxon>Rhabdoviridae</taxon>
        <taxon>Betarhabdovirinae</taxon>
        <taxon>Varicosavirus</taxon>
        <taxon>Varicosavirus cucumis</taxon>
    </lineage>
</organism>
<evidence type="ECO:0000313" key="1">
    <source>
        <dbReference type="EMBL" id="DAZ90699.1"/>
    </source>
</evidence>
<name>A0A9N6YJC9_9RHAB</name>